<sequence length="1149" mass="126544">MSTALVKVGRLKPEIRLGQAISEFQTDLSTMQKAQFRSHQTKATTTPLEIRDVMQLTAEINRHRPHGRCFGPRLTNVLEAVQQFAALGDIVLGGTQNLLACGVWSLLRMTLLSAVNYPAYFERLSAMLMAAGRSAPRYQSLGTIYSKSERLRSYMMEYSIVLVHLCHHVLRLCRKSALAQWASTLNDSALNTFQSELELWATSIKEEVQVLMAQQNAEDNALTIWFRSHVGRQFNSLSHSRKLRARQRMMDACSTHDHESAWKQIRKRGNTTLLQTLGEYTQWKMRRESCTLICAGKLGSGKSVLLANIVDDLNLQAAGDTTIAYFFCQHDAKTSLKARTIIGVLARQLLYPVTDLDRVCDFLDDGPTMDIDRLLAMLRQIVSKDHHTYFVLDGLDHCDAKEADVVLDALRGLQTTMSLSVCVSFRSGTPDMRPPGREHLLQPSGFSIPEHHPDIDEYINSELQRCIEMGILTVGDPLLILEIQNSLSQGAQGMFLWVVLQIQALCLEPTDVALRQAILNLPRDLSEIYHVILEKAGRHGTGYQTQILELVMAACRPLTVDEVREVLGVTPGNVVWDPQGVPNDIYSTLACCGGLLTVDEESFSVQVIHHSVITFLVSGYQGFRQFTMTAAHKTMARIIITFLNYEVFSQQISTVRAPNIRAGSVTASVISTTAYSLGQSQKLALRLLRMRRGGDKDIGHTLLEAMGEPERKAMLPLAFHDYASSWWQEHIWCLAFHDESTKALLKGLILSVDPNRPDSQGRTPLSHVATRELDDVVELLLGLGALDIPDSDHKTPLMRAIVMNKHTTVRLMLRSKSSLPNAVDGSQQTPLLLAVKARNAVIVSLLVQHPEVLINTWDADGRTPLMWAVIFGFEEGVNLLLASSGTPLHAAASHADEGIINSLIRKGGLGLNVTNKQNRTPLWIAAANATPLWIAACNGHCDVVLHLVRLNAVSVNIRNKKGYTPLAIAAKHGHEMVIRILLESGKVFPQNVSNNHALDPLWLAVDRGHAECVRALAPLGAHTLPTNVMGQTPFGIAAAQGRHEIVRIIAGFEGIDLNARDDTLATPLWVAAANGHQEVVKVLTRYPSVDVHAQNRDGLTPLAVALGQGHVGVVAALIALSKVDPNTEDKAGTTLLWHCQPEVIDAGSG</sequence>
<organism evidence="5 6">
    <name type="scientific">Aspergillus granulosus</name>
    <dbReference type="NCBI Taxonomy" id="176169"/>
    <lineage>
        <taxon>Eukaryota</taxon>
        <taxon>Fungi</taxon>
        <taxon>Dikarya</taxon>
        <taxon>Ascomycota</taxon>
        <taxon>Pezizomycotina</taxon>
        <taxon>Eurotiomycetes</taxon>
        <taxon>Eurotiomycetidae</taxon>
        <taxon>Eurotiales</taxon>
        <taxon>Aspergillaceae</taxon>
        <taxon>Aspergillus</taxon>
        <taxon>Aspergillus subgen. Nidulantes</taxon>
    </lineage>
</organism>
<keyword evidence="1" id="KW-0677">Repeat</keyword>
<keyword evidence="6" id="KW-1185">Reference proteome</keyword>
<reference evidence="5 6" key="1">
    <citation type="submission" date="2024-07" db="EMBL/GenBank/DDBJ databases">
        <title>Section-level genome sequencing and comparative genomics of Aspergillus sections Usti and Cavernicolus.</title>
        <authorList>
            <consortium name="Lawrence Berkeley National Laboratory"/>
            <person name="Nybo J.L."/>
            <person name="Vesth T.C."/>
            <person name="Theobald S."/>
            <person name="Frisvad J.C."/>
            <person name="Larsen T.O."/>
            <person name="Kjaerboelling I."/>
            <person name="Rothschild-Mancinelli K."/>
            <person name="Lyhne E.K."/>
            <person name="Kogle M.E."/>
            <person name="Barry K."/>
            <person name="Clum A."/>
            <person name="Na H."/>
            <person name="Ledsgaard L."/>
            <person name="Lin J."/>
            <person name="Lipzen A."/>
            <person name="Kuo A."/>
            <person name="Riley R."/>
            <person name="Mondo S."/>
            <person name="Labutti K."/>
            <person name="Haridas S."/>
            <person name="Pangalinan J."/>
            <person name="Salamov A.A."/>
            <person name="Simmons B.A."/>
            <person name="Magnuson J.K."/>
            <person name="Chen J."/>
            <person name="Drula E."/>
            <person name="Henrissat B."/>
            <person name="Wiebenga A."/>
            <person name="Lubbers R.J."/>
            <person name="Gomes A.C."/>
            <person name="Makela M.R."/>
            <person name="Stajich J."/>
            <person name="Grigoriev I.V."/>
            <person name="Mortensen U.H."/>
            <person name="De Vries R.P."/>
            <person name="Baker S.E."/>
            <person name="Andersen M.R."/>
        </authorList>
    </citation>
    <scope>NUCLEOTIDE SEQUENCE [LARGE SCALE GENOMIC DNA]</scope>
    <source>
        <strain evidence="5 6">CBS 588.65</strain>
    </source>
</reference>
<dbReference type="SMART" id="SM00248">
    <property type="entry name" value="ANK"/>
    <property type="match status" value="10"/>
</dbReference>
<gene>
    <name evidence="5" type="ORF">BJX63DRAFT_425490</name>
</gene>
<dbReference type="InterPro" id="IPR036770">
    <property type="entry name" value="Ankyrin_rpt-contain_sf"/>
</dbReference>
<proteinExistence type="predicted"/>
<dbReference type="Pfam" id="PF22939">
    <property type="entry name" value="WHD_GPIID"/>
    <property type="match status" value="1"/>
</dbReference>
<dbReference type="PANTHER" id="PTHR10039">
    <property type="entry name" value="AMELOGENIN"/>
    <property type="match status" value="1"/>
</dbReference>
<dbReference type="Pfam" id="PF24883">
    <property type="entry name" value="NPHP3_N"/>
    <property type="match status" value="1"/>
</dbReference>
<dbReference type="Gene3D" id="3.40.50.300">
    <property type="entry name" value="P-loop containing nucleotide triphosphate hydrolases"/>
    <property type="match status" value="1"/>
</dbReference>
<dbReference type="SUPFAM" id="SSF48403">
    <property type="entry name" value="Ankyrin repeat"/>
    <property type="match status" value="1"/>
</dbReference>
<evidence type="ECO:0000313" key="5">
    <source>
        <dbReference type="EMBL" id="KAL2803164.1"/>
    </source>
</evidence>
<dbReference type="SUPFAM" id="SSF52540">
    <property type="entry name" value="P-loop containing nucleoside triphosphate hydrolases"/>
    <property type="match status" value="1"/>
</dbReference>
<dbReference type="InterPro" id="IPR056884">
    <property type="entry name" value="NPHP3-like_N"/>
</dbReference>
<dbReference type="InterPro" id="IPR002110">
    <property type="entry name" value="Ankyrin_rpt"/>
</dbReference>
<evidence type="ECO:0000259" key="4">
    <source>
        <dbReference type="Pfam" id="PF24883"/>
    </source>
</evidence>
<dbReference type="Proteomes" id="UP001610334">
    <property type="component" value="Unassembled WGS sequence"/>
</dbReference>
<keyword evidence="2" id="KW-0040">ANK repeat</keyword>
<dbReference type="Pfam" id="PF12796">
    <property type="entry name" value="Ank_2"/>
    <property type="match status" value="3"/>
</dbReference>
<dbReference type="PROSITE" id="PS50088">
    <property type="entry name" value="ANK_REPEAT"/>
    <property type="match status" value="1"/>
</dbReference>
<dbReference type="PROSITE" id="PS50297">
    <property type="entry name" value="ANK_REP_REGION"/>
    <property type="match status" value="1"/>
</dbReference>
<feature type="repeat" description="ANK" evidence="2">
    <location>
        <begin position="961"/>
        <end position="985"/>
    </location>
</feature>
<evidence type="ECO:0000256" key="2">
    <source>
        <dbReference type="PROSITE-ProRule" id="PRU00023"/>
    </source>
</evidence>
<accession>A0ABR4GVT0</accession>
<dbReference type="InterPro" id="IPR027417">
    <property type="entry name" value="P-loop_NTPase"/>
</dbReference>
<dbReference type="PANTHER" id="PTHR10039:SF10">
    <property type="entry name" value="NACHT DOMAIN-CONTAINING PROTEIN"/>
    <property type="match status" value="1"/>
</dbReference>
<evidence type="ECO:0000259" key="3">
    <source>
        <dbReference type="Pfam" id="PF22939"/>
    </source>
</evidence>
<feature type="domain" description="Nephrocystin 3-like N-terminal" evidence="4">
    <location>
        <begin position="279"/>
        <end position="423"/>
    </location>
</feature>
<dbReference type="Gene3D" id="1.25.40.20">
    <property type="entry name" value="Ankyrin repeat-containing domain"/>
    <property type="match status" value="4"/>
</dbReference>
<dbReference type="EMBL" id="JBFXLT010000148">
    <property type="protein sequence ID" value="KAL2803164.1"/>
    <property type="molecule type" value="Genomic_DNA"/>
</dbReference>
<evidence type="ECO:0000313" key="6">
    <source>
        <dbReference type="Proteomes" id="UP001610334"/>
    </source>
</evidence>
<feature type="domain" description="GPI inositol-deacylase winged helix" evidence="3">
    <location>
        <begin position="544"/>
        <end position="618"/>
    </location>
</feature>
<name>A0ABR4GVT0_9EURO</name>
<dbReference type="InterPro" id="IPR054471">
    <property type="entry name" value="GPIID_WHD"/>
</dbReference>
<protein>
    <submittedName>
        <fullName evidence="5">Ankyrin repeat-containing domain protein</fullName>
    </submittedName>
</protein>
<evidence type="ECO:0000256" key="1">
    <source>
        <dbReference type="ARBA" id="ARBA00022737"/>
    </source>
</evidence>
<comment type="caution">
    <text evidence="5">The sequence shown here is derived from an EMBL/GenBank/DDBJ whole genome shotgun (WGS) entry which is preliminary data.</text>
</comment>